<feature type="transmembrane region" description="Helical" evidence="7">
    <location>
        <begin position="183"/>
        <end position="201"/>
    </location>
</feature>
<gene>
    <name evidence="8" type="ORF">ACFOSS_08095</name>
</gene>
<keyword evidence="4 7" id="KW-0812">Transmembrane</keyword>
<evidence type="ECO:0000256" key="3">
    <source>
        <dbReference type="ARBA" id="ARBA00022519"/>
    </source>
</evidence>
<dbReference type="InterPro" id="IPR017039">
    <property type="entry name" value="Virul_fac_BrkB"/>
</dbReference>
<evidence type="ECO:0000256" key="4">
    <source>
        <dbReference type="ARBA" id="ARBA00022692"/>
    </source>
</evidence>
<comment type="subcellular location">
    <subcellularLocation>
        <location evidence="1 7">Cell membrane</location>
        <topology evidence="1 7">Multi-pass membrane protein</topology>
    </subcellularLocation>
</comment>
<dbReference type="NCBIfam" id="NF002457">
    <property type="entry name" value="PRK01637.1"/>
    <property type="match status" value="1"/>
</dbReference>
<sequence>MPVLAFFLRSGRSLLSVLQICRRRVHEDRLSVLAGHLAYVTLLSLVPLVTVVFSIFSFFPIFGSVRLQIEEFVFSNFLPAASDQIHHHFTRFVANASKMTSIGVVALVLVALLLISAIDQNLNHIWRSRGQRPKMTTFAVYWMVLTLGPLLAGASILATSYVVSLRVFHHMQLLSSAAKLMLGILPFLLSFCSLMLLFVAVPNVKIRWREAMFGAAVAALLLEGAKKVFALYITQFASYQTIYGALAAIPILLVWIYMSWWIVLLGAEFTASLGDYRARRAPVWD</sequence>
<dbReference type="EMBL" id="JBHSAF010000007">
    <property type="protein sequence ID" value="MFC3913422.1"/>
    <property type="molecule type" value="Genomic_DNA"/>
</dbReference>
<dbReference type="PIRSF" id="PIRSF035875">
    <property type="entry name" value="RNase_BN"/>
    <property type="match status" value="1"/>
</dbReference>
<dbReference type="PANTHER" id="PTHR30213:SF0">
    <property type="entry name" value="UPF0761 MEMBRANE PROTEIN YIHY"/>
    <property type="match status" value="1"/>
</dbReference>
<comment type="caution">
    <text evidence="7">Lacks conserved residue(s) required for the propagation of feature annotation.</text>
</comment>
<dbReference type="HAMAP" id="MF_00672">
    <property type="entry name" value="UPF0761"/>
    <property type="match status" value="1"/>
</dbReference>
<feature type="transmembrane region" description="Helical" evidence="7">
    <location>
        <begin position="245"/>
        <end position="267"/>
    </location>
</feature>
<feature type="transmembrane region" description="Helical" evidence="7">
    <location>
        <begin position="32"/>
        <end position="59"/>
    </location>
</feature>
<evidence type="ECO:0000256" key="2">
    <source>
        <dbReference type="ARBA" id="ARBA00022475"/>
    </source>
</evidence>
<keyword evidence="9" id="KW-1185">Reference proteome</keyword>
<organism evidence="8 9">
    <name type="scientific">Pseudaeromonas sharmana</name>
    <dbReference type="NCBI Taxonomy" id="328412"/>
    <lineage>
        <taxon>Bacteria</taxon>
        <taxon>Pseudomonadati</taxon>
        <taxon>Pseudomonadota</taxon>
        <taxon>Gammaproteobacteria</taxon>
        <taxon>Aeromonadales</taxon>
        <taxon>Aeromonadaceae</taxon>
        <taxon>Pseudaeromonas</taxon>
    </lineage>
</organism>
<comment type="similarity">
    <text evidence="7">Belongs to the UPF0761 family.</text>
</comment>
<keyword evidence="3" id="KW-0997">Cell inner membrane</keyword>
<comment type="caution">
    <text evidence="8">The sequence shown here is derived from an EMBL/GenBank/DDBJ whole genome shotgun (WGS) entry which is preliminary data.</text>
</comment>
<proteinExistence type="inferred from homology"/>
<dbReference type="InterPro" id="IPR023679">
    <property type="entry name" value="UPF0761_bac"/>
</dbReference>
<keyword evidence="5 7" id="KW-1133">Transmembrane helix</keyword>
<feature type="transmembrane region" description="Helical" evidence="7">
    <location>
        <begin position="99"/>
        <end position="118"/>
    </location>
</feature>
<protein>
    <recommendedName>
        <fullName evidence="7">UPF0761 membrane protein ACFOSS_08095</fullName>
    </recommendedName>
</protein>
<evidence type="ECO:0000256" key="5">
    <source>
        <dbReference type="ARBA" id="ARBA00022989"/>
    </source>
</evidence>
<evidence type="ECO:0000256" key="7">
    <source>
        <dbReference type="HAMAP-Rule" id="MF_00672"/>
    </source>
</evidence>
<dbReference type="Proteomes" id="UP001595692">
    <property type="component" value="Unassembled WGS sequence"/>
</dbReference>
<name>A0ABV8CML0_9GAMM</name>
<dbReference type="RefSeq" id="WP_377151754.1">
    <property type="nucleotide sequence ID" value="NZ_JBHSAF010000007.1"/>
</dbReference>
<evidence type="ECO:0000256" key="6">
    <source>
        <dbReference type="ARBA" id="ARBA00023136"/>
    </source>
</evidence>
<evidence type="ECO:0000313" key="8">
    <source>
        <dbReference type="EMBL" id="MFC3913422.1"/>
    </source>
</evidence>
<accession>A0ABV8CML0</accession>
<dbReference type="PANTHER" id="PTHR30213">
    <property type="entry name" value="INNER MEMBRANE PROTEIN YHJD"/>
    <property type="match status" value="1"/>
</dbReference>
<feature type="transmembrane region" description="Helical" evidence="7">
    <location>
        <begin position="139"/>
        <end position="163"/>
    </location>
</feature>
<dbReference type="NCBIfam" id="TIGR00765">
    <property type="entry name" value="yihY_not_rbn"/>
    <property type="match status" value="1"/>
</dbReference>
<evidence type="ECO:0000313" key="9">
    <source>
        <dbReference type="Proteomes" id="UP001595692"/>
    </source>
</evidence>
<keyword evidence="2 7" id="KW-1003">Cell membrane</keyword>
<evidence type="ECO:0000256" key="1">
    <source>
        <dbReference type="ARBA" id="ARBA00004651"/>
    </source>
</evidence>
<reference evidence="9" key="1">
    <citation type="journal article" date="2019" name="Int. J. Syst. Evol. Microbiol.">
        <title>The Global Catalogue of Microorganisms (GCM) 10K type strain sequencing project: providing services to taxonomists for standard genome sequencing and annotation.</title>
        <authorList>
            <consortium name="The Broad Institute Genomics Platform"/>
            <consortium name="The Broad Institute Genome Sequencing Center for Infectious Disease"/>
            <person name="Wu L."/>
            <person name="Ma J."/>
        </authorList>
    </citation>
    <scope>NUCLEOTIDE SEQUENCE [LARGE SCALE GENOMIC DNA]</scope>
    <source>
        <strain evidence="9">CCUG 54939</strain>
    </source>
</reference>
<keyword evidence="6 7" id="KW-0472">Membrane</keyword>
<dbReference type="Pfam" id="PF03631">
    <property type="entry name" value="Virul_fac_BrkB"/>
    <property type="match status" value="1"/>
</dbReference>